<dbReference type="EMBL" id="UZAG01018936">
    <property type="protein sequence ID" value="VDO41638.1"/>
    <property type="molecule type" value="Genomic_DNA"/>
</dbReference>
<feature type="compositionally biased region" description="Acidic residues" evidence="1">
    <location>
        <begin position="126"/>
        <end position="136"/>
    </location>
</feature>
<reference evidence="2 3" key="2">
    <citation type="submission" date="2018-11" db="EMBL/GenBank/DDBJ databases">
        <authorList>
            <consortium name="Pathogen Informatics"/>
        </authorList>
    </citation>
    <scope>NUCLEOTIDE SEQUENCE [LARGE SCALE GENOMIC DNA]</scope>
</reference>
<protein>
    <submittedName>
        <fullName evidence="4">Integrase core domain containing protein</fullName>
    </submittedName>
</protein>
<dbReference type="WBParaSite" id="BTMF_0001417801-mRNA-1">
    <property type="protein sequence ID" value="BTMF_0001417801-mRNA-1"/>
    <property type="gene ID" value="BTMF_0001417801"/>
</dbReference>
<dbReference type="AlphaFoldDB" id="A0A0R3R2D8"/>
<organism evidence="4">
    <name type="scientific">Brugia timori</name>
    <dbReference type="NCBI Taxonomy" id="42155"/>
    <lineage>
        <taxon>Eukaryota</taxon>
        <taxon>Metazoa</taxon>
        <taxon>Ecdysozoa</taxon>
        <taxon>Nematoda</taxon>
        <taxon>Chromadorea</taxon>
        <taxon>Rhabditida</taxon>
        <taxon>Spirurina</taxon>
        <taxon>Spiruromorpha</taxon>
        <taxon>Filarioidea</taxon>
        <taxon>Onchocercidae</taxon>
        <taxon>Brugia</taxon>
    </lineage>
</organism>
<reference evidence="4" key="1">
    <citation type="submission" date="2017-02" db="UniProtKB">
        <authorList>
            <consortium name="WormBaseParasite"/>
        </authorList>
    </citation>
    <scope>IDENTIFICATION</scope>
</reference>
<gene>
    <name evidence="2" type="ORF">BTMF_LOCUS12174</name>
</gene>
<evidence type="ECO:0000313" key="2">
    <source>
        <dbReference type="EMBL" id="VDO41638.1"/>
    </source>
</evidence>
<sequence length="136" mass="15146">MKTVVCQENLFVGKMTEYTGHIQKMHENITRKVEQLVTDMTRQLIASANNDEDVEVEVKMLFGKVIDNPRNATGRSSISKNLCPMRKIPGSFDATVTITDSPEASSMSHGESIISHYSSPVQQITTEEDETSVQLL</sequence>
<dbReference type="Proteomes" id="UP000280834">
    <property type="component" value="Unassembled WGS sequence"/>
</dbReference>
<evidence type="ECO:0000256" key="1">
    <source>
        <dbReference type="SAM" id="MobiDB-lite"/>
    </source>
</evidence>
<name>A0A0R3R2D8_9BILA</name>
<evidence type="ECO:0000313" key="3">
    <source>
        <dbReference type="Proteomes" id="UP000280834"/>
    </source>
</evidence>
<evidence type="ECO:0000313" key="4">
    <source>
        <dbReference type="WBParaSite" id="BTMF_0001417801-mRNA-1"/>
    </source>
</evidence>
<feature type="region of interest" description="Disordered" evidence="1">
    <location>
        <begin position="117"/>
        <end position="136"/>
    </location>
</feature>
<proteinExistence type="predicted"/>
<keyword evidence="3" id="KW-1185">Reference proteome</keyword>
<accession>A0A0R3R2D8</accession>